<dbReference type="EMBL" id="VEVQ02000012">
    <property type="protein sequence ID" value="NHN27265.1"/>
    <property type="molecule type" value="Genomic_DNA"/>
</dbReference>
<organism evidence="1 2">
    <name type="scientific">Flavobacterium jejuense</name>
    <dbReference type="NCBI Taxonomy" id="1544455"/>
    <lineage>
        <taxon>Bacteria</taxon>
        <taxon>Pseudomonadati</taxon>
        <taxon>Bacteroidota</taxon>
        <taxon>Flavobacteriia</taxon>
        <taxon>Flavobacteriales</taxon>
        <taxon>Flavobacteriaceae</taxon>
        <taxon>Flavobacterium</taxon>
    </lineage>
</organism>
<sequence>MKETKIKNFTPELFCIEKFESFKKHKIIIENCEGLAHISKSKKEFKLVYDGVFKYNPDNKIKVTIDDLVYTFQSIDFKEPSNDIFANVSAQHTFDIDKVYKGNINKVALFRMFFFDNSKRTNVFHRKLETVKNDGVNTWAFDCVRTSVNQNRYDITQYKSKEKSYFVIENLEPSSLQVFEKDAYAIQKGIGFLIGYMPGGQNYIFSGENFIYQRLARKPLKSIFHPVTSNPYSKLYKEKNIADSYYGKLKVIPIEVISNFITQIRNNEDFSVAIIFLMEVSHLKSVVSMPGVFSVILESLANIITIKQDTIEKVIKDETIFENIKSDFNTVIDKYANEIGEKAEIKFRRKIKGLSNSINHKRLTNAEKLRQPFDQLKIKLSCEDEAAIDFRNDLLHGNILMNNETTRTSKEIDNKMLYASAKLYTLLSKLILKNSGYNGYVINHAKFYNKNSKAEYFEII</sequence>
<reference evidence="2" key="1">
    <citation type="submission" date="2019-05" db="EMBL/GenBank/DDBJ databases">
        <title>Flavobacterium profundi sp. nov., isolated from a deep-sea seamount.</title>
        <authorList>
            <person name="Zhang D.-C."/>
        </authorList>
    </citation>
    <scope>NUCLEOTIDE SEQUENCE [LARGE SCALE GENOMIC DNA]</scope>
    <source>
        <strain evidence="2">EC11</strain>
    </source>
</reference>
<comment type="caution">
    <text evidence="1">The sequence shown here is derived from an EMBL/GenBank/DDBJ whole genome shotgun (WGS) entry which is preliminary data.</text>
</comment>
<gene>
    <name evidence="1" type="ORF">FIA58_016400</name>
</gene>
<name>A0ABX0IVR2_9FLAO</name>
<evidence type="ECO:0000313" key="1">
    <source>
        <dbReference type="EMBL" id="NHN27265.1"/>
    </source>
</evidence>
<evidence type="ECO:0008006" key="3">
    <source>
        <dbReference type="Google" id="ProtNLM"/>
    </source>
</evidence>
<accession>A0ABX0IVR2</accession>
<dbReference type="Proteomes" id="UP000817854">
    <property type="component" value="Unassembled WGS sequence"/>
</dbReference>
<proteinExistence type="predicted"/>
<dbReference type="RefSeq" id="WP_140963777.1">
    <property type="nucleotide sequence ID" value="NZ_VEVQ02000012.1"/>
</dbReference>
<keyword evidence="2" id="KW-1185">Reference proteome</keyword>
<protein>
    <recommendedName>
        <fullName evidence="3">ApeA N-terminal domain-containing protein</fullName>
    </recommendedName>
</protein>
<evidence type="ECO:0000313" key="2">
    <source>
        <dbReference type="Proteomes" id="UP000817854"/>
    </source>
</evidence>
<reference evidence="1 2" key="2">
    <citation type="submission" date="2020-02" db="EMBL/GenBank/DDBJ databases">
        <title>Flavobacterium profundi sp. nov., isolated from a deep-sea seamount.</title>
        <authorList>
            <person name="Zhang D.-C."/>
        </authorList>
    </citation>
    <scope>NUCLEOTIDE SEQUENCE [LARGE SCALE GENOMIC DNA]</scope>
    <source>
        <strain evidence="1 2">EC11</strain>
    </source>
</reference>